<dbReference type="InterPro" id="IPR013320">
    <property type="entry name" value="ConA-like_dom_sf"/>
</dbReference>
<reference evidence="2 3" key="1">
    <citation type="journal article" date="2011" name="PLoS ONE">
        <title>The complete genome sequence of Thermoproteus tenax: a physiologically versatile member of the Crenarchaeota.</title>
        <authorList>
            <person name="Siebers B."/>
            <person name="Zaparty M."/>
            <person name="Raddatz G."/>
            <person name="Tjaden B."/>
            <person name="Albers S.V."/>
            <person name="Bell S.D."/>
            <person name="Blombach F."/>
            <person name="Kletzin A."/>
            <person name="Kyrpides N."/>
            <person name="Lanz C."/>
            <person name="Plagens A."/>
            <person name="Rampp M."/>
            <person name="Rosinus A."/>
            <person name="von Jan M."/>
            <person name="Makarova K.S."/>
            <person name="Klenk H.P."/>
            <person name="Schuster S.C."/>
            <person name="Hensel R."/>
        </authorList>
    </citation>
    <scope>NUCLEOTIDE SEQUENCE [LARGE SCALE GENOMIC DNA]</scope>
    <source>
        <strain evidence="3">ATCC 35583 / DSM 2078 / JCM 9277 / NBRC 100435 / Kra 1</strain>
    </source>
</reference>
<organism evidence="2 3">
    <name type="scientific">Thermoproteus tenax (strain ATCC 35583 / DSM 2078 / JCM 9277 / NBRC 100435 / Kra 1)</name>
    <dbReference type="NCBI Taxonomy" id="768679"/>
    <lineage>
        <taxon>Archaea</taxon>
        <taxon>Thermoproteota</taxon>
        <taxon>Thermoprotei</taxon>
        <taxon>Thermoproteales</taxon>
        <taxon>Thermoproteaceae</taxon>
        <taxon>Thermoproteus</taxon>
    </lineage>
</organism>
<dbReference type="PaxDb" id="768679-TTX_0363"/>
<dbReference type="InterPro" id="IPR013319">
    <property type="entry name" value="GH11/12"/>
</dbReference>
<dbReference type="eggNOG" id="arCOG03858">
    <property type="taxonomic scope" value="Archaea"/>
</dbReference>
<comment type="similarity">
    <text evidence="1">Belongs to the glycosyl hydrolase 12 (cellulase H) family.</text>
</comment>
<evidence type="ECO:0000313" key="3">
    <source>
        <dbReference type="Proteomes" id="UP000002654"/>
    </source>
</evidence>
<dbReference type="PATRIC" id="fig|768679.9.peg.380"/>
<dbReference type="Pfam" id="PF01670">
    <property type="entry name" value="Glyco_hydro_12"/>
    <property type="match status" value="1"/>
</dbReference>
<gene>
    <name evidence="2" type="ordered locus">TTX_0363</name>
</gene>
<dbReference type="AlphaFoldDB" id="G4RN94"/>
<evidence type="ECO:0000313" key="2">
    <source>
        <dbReference type="EMBL" id="CCC81038.1"/>
    </source>
</evidence>
<dbReference type="InterPro" id="IPR002594">
    <property type="entry name" value="GH12"/>
</dbReference>
<dbReference type="GO" id="GO:0008810">
    <property type="term" value="F:cellulase activity"/>
    <property type="evidence" value="ECO:0007669"/>
    <property type="project" value="InterPro"/>
</dbReference>
<evidence type="ECO:0000256" key="1">
    <source>
        <dbReference type="ARBA" id="ARBA00005519"/>
    </source>
</evidence>
<dbReference type="Proteomes" id="UP000002654">
    <property type="component" value="Chromosome"/>
</dbReference>
<dbReference type="GO" id="GO:0000272">
    <property type="term" value="P:polysaccharide catabolic process"/>
    <property type="evidence" value="ECO:0007669"/>
    <property type="project" value="InterPro"/>
</dbReference>
<sequence length="263" mass="28813">MPPAAAAAENVREMMARAAVGPVFIAPYPWNAKEWTGVVQVAYDGREVTASVNMSYTAKFNPYAPVLGYPSVRYGCDPLFYYCSGRAQPLELPEPASKAGGVLVLSYSVSPGDCNVTDFSYDIWFNRGGFRLGAGDLELMLWLYYNVDPSASLPAPYWRYLGERRLRIAVDGAWQTAEASAYVHLSQGSWSVLVFVLRRPVRSGTVAVDLGQLVRAAQETLNGTPIDLERLNLTSIDVGMEFDGPPGVRLTCSYAIYGWSAEP</sequence>
<dbReference type="Gene3D" id="2.60.120.180">
    <property type="match status" value="1"/>
</dbReference>
<accession>G4RN94</accession>
<dbReference type="KEGG" id="ttn:TTX_0363"/>
<proteinExistence type="inferred from homology"/>
<protein>
    <submittedName>
        <fullName evidence="2">Glycosyl hydrolase family 12</fullName>
    </submittedName>
</protein>
<dbReference type="HOGENOM" id="CLU_075480_0_0_2"/>
<dbReference type="SMR" id="G4RN94"/>
<dbReference type="EMBL" id="FN869859">
    <property type="protein sequence ID" value="CCC81038.1"/>
    <property type="molecule type" value="Genomic_DNA"/>
</dbReference>
<dbReference type="STRING" id="768679.TTX_0363"/>
<keyword evidence="3" id="KW-1185">Reference proteome</keyword>
<dbReference type="SUPFAM" id="SSF49899">
    <property type="entry name" value="Concanavalin A-like lectins/glucanases"/>
    <property type="match status" value="1"/>
</dbReference>
<name>G4RN94_THETK</name>
<keyword evidence="2" id="KW-0378">Hydrolase</keyword>